<name>A0A285ZS02_9SPHI</name>
<evidence type="ECO:0000256" key="3">
    <source>
        <dbReference type="ARBA" id="ARBA00023237"/>
    </source>
</evidence>
<feature type="domain" description="Outer membrane protein beta-barrel" evidence="4">
    <location>
        <begin position="376"/>
        <end position="770"/>
    </location>
</feature>
<dbReference type="Gene3D" id="2.170.130.10">
    <property type="entry name" value="TonB-dependent receptor, plug domain"/>
    <property type="match status" value="1"/>
</dbReference>
<keyword evidence="6" id="KW-1185">Reference proteome</keyword>
<keyword evidence="3" id="KW-0998">Cell outer membrane</keyword>
<dbReference type="AlphaFoldDB" id="A0A285ZS02"/>
<dbReference type="InterPro" id="IPR041700">
    <property type="entry name" value="OMP_b-brl_3"/>
</dbReference>
<accession>A0A285ZS02</accession>
<evidence type="ECO:0000256" key="1">
    <source>
        <dbReference type="ARBA" id="ARBA00004442"/>
    </source>
</evidence>
<dbReference type="SUPFAM" id="SSF49464">
    <property type="entry name" value="Carboxypeptidase regulatory domain-like"/>
    <property type="match status" value="1"/>
</dbReference>
<evidence type="ECO:0000259" key="4">
    <source>
        <dbReference type="Pfam" id="PF14905"/>
    </source>
</evidence>
<dbReference type="GO" id="GO:0009279">
    <property type="term" value="C:cell outer membrane"/>
    <property type="evidence" value="ECO:0007669"/>
    <property type="project" value="UniProtKB-SubCell"/>
</dbReference>
<dbReference type="InterPro" id="IPR037066">
    <property type="entry name" value="Plug_dom_sf"/>
</dbReference>
<evidence type="ECO:0000313" key="6">
    <source>
        <dbReference type="Proteomes" id="UP000219281"/>
    </source>
</evidence>
<reference evidence="6" key="1">
    <citation type="submission" date="2017-09" db="EMBL/GenBank/DDBJ databases">
        <authorList>
            <person name="Varghese N."/>
            <person name="Submissions S."/>
        </authorList>
    </citation>
    <scope>NUCLEOTIDE SEQUENCE [LARGE SCALE GENOMIC DNA]</scope>
    <source>
        <strain evidence="6">CGMCC 1.12803</strain>
    </source>
</reference>
<dbReference type="PANTHER" id="PTHR40980">
    <property type="entry name" value="PLUG DOMAIN-CONTAINING PROTEIN"/>
    <property type="match status" value="1"/>
</dbReference>
<dbReference type="Gene3D" id="2.40.170.20">
    <property type="entry name" value="TonB-dependent receptor, beta-barrel domain"/>
    <property type="match status" value="1"/>
</dbReference>
<keyword evidence="5" id="KW-0675">Receptor</keyword>
<proteinExistence type="predicted"/>
<sequence>MNRILSLTIVLLVNIFITTARSQSSYSVTSKLVDSLSTSSIGYASIYIKSEKVSKKILTSDDGTLNINLEQGKYIFTFSAYGYLQKKIEVFIENRQIDLGTIKLEQTSKKLNEVLILGSRPIIKKEIDRLVYDVQADEDHKNTVMLDMMRKVPLIAINADEKITIQGKSNFRIMVNGKPSVLLSNKPADVLRTMASSGVDKIEVITVPPSKYESEGLAGIINIVTVKKQGDGYGGNVNLGSNFLSAYKRRSLGGAFNFKKDKFNLSISAGATDDRPKEDVDYMRNGKIDQSSLTQIKNNRFKSPYAYASTEMSLQLDSLNLISGELNFYRSSNDVTFHTISNFDQPGSARQSFTNSTLMDEIFDIATVGLNYEKSFKRNSNQLLSLAYRYSRQSDNINSDIVFSNLFNAPTYNNFTQFNDQKALEHTLQVDFSYPIKKVIMEAGAKLILRNNNSRYQYVEDGVTSFSNGFENDQNVSSAYNSYSFDLGKWKFKTGARLEHTRISKNLNGISDRTEFNFLNLSPSIAIQRPLTNNRSLNFGYTQRISRPSINDLNTFVDQSNPLVQRTGNPSLEPSVGNNFQFSFSRYDKSIIDIGLNYSFQNNMIQRIRTFDPNTNITLIRYDNIAKDRALGANFYFRKTFAKKVTATANGSLSYVWISGLVGENLLENEGLFQYYNLALSYTIKKGLRLNSNFDFQKPRVTLQSKIGSNFGSTITINKDFMDRKITAGLSAINLFAKHRNFSTVTQGDNFNEYSNTQVYYRVFSAKVSYRFGQVKGEMRKAKKTIQNNDLNN</sequence>
<dbReference type="SUPFAM" id="SSF56935">
    <property type="entry name" value="Porins"/>
    <property type="match status" value="1"/>
</dbReference>
<dbReference type="EMBL" id="OCMT01000001">
    <property type="protein sequence ID" value="SOD12429.1"/>
    <property type="molecule type" value="Genomic_DNA"/>
</dbReference>
<dbReference type="InterPro" id="IPR036942">
    <property type="entry name" value="Beta-barrel_TonB_sf"/>
</dbReference>
<dbReference type="InterPro" id="IPR008969">
    <property type="entry name" value="CarboxyPept-like_regulatory"/>
</dbReference>
<dbReference type="RefSeq" id="WP_097128658.1">
    <property type="nucleotide sequence ID" value="NZ_OCMT01000001.1"/>
</dbReference>
<evidence type="ECO:0000313" key="5">
    <source>
        <dbReference type="EMBL" id="SOD12429.1"/>
    </source>
</evidence>
<dbReference type="PANTHER" id="PTHR40980:SF4">
    <property type="entry name" value="TONB-DEPENDENT RECEPTOR-LIKE BETA-BARREL DOMAIN-CONTAINING PROTEIN"/>
    <property type="match status" value="1"/>
</dbReference>
<organism evidence="5 6">
    <name type="scientific">Pedobacter xixiisoli</name>
    <dbReference type="NCBI Taxonomy" id="1476464"/>
    <lineage>
        <taxon>Bacteria</taxon>
        <taxon>Pseudomonadati</taxon>
        <taxon>Bacteroidota</taxon>
        <taxon>Sphingobacteriia</taxon>
        <taxon>Sphingobacteriales</taxon>
        <taxon>Sphingobacteriaceae</taxon>
        <taxon>Pedobacter</taxon>
    </lineage>
</organism>
<protein>
    <submittedName>
        <fullName evidence="5">Outer membrane receptor proteins, mostly Fe transport</fullName>
    </submittedName>
</protein>
<evidence type="ECO:0000256" key="2">
    <source>
        <dbReference type="ARBA" id="ARBA00023136"/>
    </source>
</evidence>
<dbReference type="Proteomes" id="UP000219281">
    <property type="component" value="Unassembled WGS sequence"/>
</dbReference>
<keyword evidence="2" id="KW-0472">Membrane</keyword>
<gene>
    <name evidence="5" type="ORF">SAMN06297358_0664</name>
</gene>
<dbReference type="Pfam" id="PF14905">
    <property type="entry name" value="OMP_b-brl_3"/>
    <property type="match status" value="1"/>
</dbReference>
<comment type="subcellular location">
    <subcellularLocation>
        <location evidence="1">Cell outer membrane</location>
    </subcellularLocation>
</comment>
<dbReference type="OrthoDB" id="606851at2"/>